<evidence type="ECO:0000256" key="1">
    <source>
        <dbReference type="ARBA" id="ARBA00004651"/>
    </source>
</evidence>
<evidence type="ECO:0000259" key="11">
    <source>
        <dbReference type="PROSITE" id="PS50929"/>
    </source>
</evidence>
<proteinExistence type="predicted"/>
<feature type="transmembrane region" description="Helical" evidence="9">
    <location>
        <begin position="139"/>
        <end position="156"/>
    </location>
</feature>
<name>A0A7C5QSR0_9PROT</name>
<feature type="domain" description="ABC transporter" evidence="10">
    <location>
        <begin position="337"/>
        <end position="571"/>
    </location>
</feature>
<organism evidence="12">
    <name type="scientific">Hellea balneolensis</name>
    <dbReference type="NCBI Taxonomy" id="287478"/>
    <lineage>
        <taxon>Bacteria</taxon>
        <taxon>Pseudomonadati</taxon>
        <taxon>Pseudomonadota</taxon>
        <taxon>Alphaproteobacteria</taxon>
        <taxon>Maricaulales</taxon>
        <taxon>Robiginitomaculaceae</taxon>
        <taxon>Hellea</taxon>
    </lineage>
</organism>
<dbReference type="PROSITE" id="PS00211">
    <property type="entry name" value="ABC_TRANSPORTER_1"/>
    <property type="match status" value="1"/>
</dbReference>
<dbReference type="InterPro" id="IPR003593">
    <property type="entry name" value="AAA+_ATPase"/>
</dbReference>
<feature type="transmembrane region" description="Helical" evidence="9">
    <location>
        <begin position="246"/>
        <end position="265"/>
    </location>
</feature>
<dbReference type="InterPro" id="IPR039421">
    <property type="entry name" value="Type_1_exporter"/>
</dbReference>
<protein>
    <submittedName>
        <fullName evidence="12">ATP-binding cassette domain-containing protein</fullName>
    </submittedName>
</protein>
<dbReference type="SUPFAM" id="SSF52540">
    <property type="entry name" value="P-loop containing nucleoside triphosphate hydrolases"/>
    <property type="match status" value="1"/>
</dbReference>
<dbReference type="InterPro" id="IPR036640">
    <property type="entry name" value="ABC1_TM_sf"/>
</dbReference>
<comment type="subcellular location">
    <subcellularLocation>
        <location evidence="1">Cell membrane</location>
        <topology evidence="1">Multi-pass membrane protein</topology>
    </subcellularLocation>
</comment>
<dbReference type="SUPFAM" id="SSF90123">
    <property type="entry name" value="ABC transporter transmembrane region"/>
    <property type="match status" value="1"/>
</dbReference>
<evidence type="ECO:0000256" key="2">
    <source>
        <dbReference type="ARBA" id="ARBA00022448"/>
    </source>
</evidence>
<keyword evidence="2" id="KW-0813">Transport</keyword>
<dbReference type="GO" id="GO:0016887">
    <property type="term" value="F:ATP hydrolysis activity"/>
    <property type="evidence" value="ECO:0007669"/>
    <property type="project" value="InterPro"/>
</dbReference>
<sequence length="574" mass="61644">MRPYRGRLALAIFFMIVLAATTAAYGWLVKHIIDVANSLNAKDGITLEAGESAKIFAVKIVPVVIGVTLVSGVSMFIQSILTNSVALNTIGRLQKAMFASIHRADYAQIQSEPTGNLISRFTNDVTILSQALLRTMTNLVREILTVIFCIGMMFYFDWLLSLLVLGVYPLAALPIIAISKKLRGNSKDAQAHIGVITAQLGESLSGARMVRTYGLEDYEHKRLGKSFDERVRLYLKLVTNQARVDPILEVLGGIAIAGVFALGVYRVVGGHTTAGAIAGLLTMVLAISPRIRALGTLNNVVQEGLAALHRIFDVIDRKPTITEPLDALTLNHVKGDISVQNVSFRYPDGTLALDNISFQIKPGETVALVGPSGGGKSTILNILTRLYDPDEGLVAIDGHDMRGVTLESLRKSMALVSQDITVFDDTVAANIGFGDLSADRSTIINAAKAANAHDFIQELPNGYDTRVGEDGGKLSGGQKQRIALARAILKDAPILLLDEATSALDAESEAKVSAALAKLTKGRTVIVIAHRLSTVKTADRILVLENGQITESGTHAQLLEQKGLYAKLCALQFS</sequence>
<gene>
    <name evidence="12" type="ORF">ENJ42_08580</name>
</gene>
<dbReference type="GO" id="GO:0005524">
    <property type="term" value="F:ATP binding"/>
    <property type="evidence" value="ECO:0007669"/>
    <property type="project" value="UniProtKB-KW"/>
</dbReference>
<dbReference type="Proteomes" id="UP000885830">
    <property type="component" value="Unassembled WGS sequence"/>
</dbReference>
<feature type="transmembrane region" description="Helical" evidence="9">
    <location>
        <begin position="56"/>
        <end position="77"/>
    </location>
</feature>
<evidence type="ECO:0000256" key="8">
    <source>
        <dbReference type="ARBA" id="ARBA00023136"/>
    </source>
</evidence>
<comment type="caution">
    <text evidence="12">The sequence shown here is derived from an EMBL/GenBank/DDBJ whole genome shotgun (WGS) entry which is preliminary data.</text>
</comment>
<dbReference type="PROSITE" id="PS50893">
    <property type="entry name" value="ABC_TRANSPORTER_2"/>
    <property type="match status" value="1"/>
</dbReference>
<keyword evidence="6 12" id="KW-0067">ATP-binding</keyword>
<reference evidence="12" key="1">
    <citation type="journal article" date="2020" name="mSystems">
        <title>Genome- and Community-Level Interaction Insights into Carbon Utilization and Element Cycling Functions of Hydrothermarchaeota in Hydrothermal Sediment.</title>
        <authorList>
            <person name="Zhou Z."/>
            <person name="Liu Y."/>
            <person name="Xu W."/>
            <person name="Pan J."/>
            <person name="Luo Z.H."/>
            <person name="Li M."/>
        </authorList>
    </citation>
    <scope>NUCLEOTIDE SEQUENCE [LARGE SCALE GENOMIC DNA]</scope>
    <source>
        <strain evidence="12">HyVt-485</strain>
    </source>
</reference>
<dbReference type="InterPro" id="IPR027417">
    <property type="entry name" value="P-loop_NTPase"/>
</dbReference>
<dbReference type="EMBL" id="DRMJ01000448">
    <property type="protein sequence ID" value="HHL43659.1"/>
    <property type="molecule type" value="Genomic_DNA"/>
</dbReference>
<dbReference type="InterPro" id="IPR003439">
    <property type="entry name" value="ABC_transporter-like_ATP-bd"/>
</dbReference>
<evidence type="ECO:0000256" key="3">
    <source>
        <dbReference type="ARBA" id="ARBA00022475"/>
    </source>
</evidence>
<dbReference type="Gene3D" id="3.40.50.300">
    <property type="entry name" value="P-loop containing nucleotide triphosphate hydrolases"/>
    <property type="match status" value="1"/>
</dbReference>
<dbReference type="GO" id="GO:0015421">
    <property type="term" value="F:ABC-type oligopeptide transporter activity"/>
    <property type="evidence" value="ECO:0007669"/>
    <property type="project" value="TreeGrafter"/>
</dbReference>
<keyword evidence="3" id="KW-1003">Cell membrane</keyword>
<dbReference type="InterPro" id="IPR011527">
    <property type="entry name" value="ABC1_TM_dom"/>
</dbReference>
<dbReference type="InterPro" id="IPR017871">
    <property type="entry name" value="ABC_transporter-like_CS"/>
</dbReference>
<dbReference type="PROSITE" id="PS50929">
    <property type="entry name" value="ABC_TM1F"/>
    <property type="match status" value="1"/>
</dbReference>
<keyword evidence="7 9" id="KW-1133">Transmembrane helix</keyword>
<dbReference type="AlphaFoldDB" id="A0A7C5QSR0"/>
<dbReference type="CDD" id="cd18552">
    <property type="entry name" value="ABC_6TM_MsbA_like"/>
    <property type="match status" value="1"/>
</dbReference>
<feature type="domain" description="ABC transmembrane type-1" evidence="11">
    <location>
        <begin position="9"/>
        <end position="303"/>
    </location>
</feature>
<dbReference type="Gene3D" id="1.20.1560.10">
    <property type="entry name" value="ABC transporter type 1, transmembrane domain"/>
    <property type="match status" value="1"/>
</dbReference>
<dbReference type="Pfam" id="PF00005">
    <property type="entry name" value="ABC_tran"/>
    <property type="match status" value="1"/>
</dbReference>
<evidence type="ECO:0000313" key="12">
    <source>
        <dbReference type="EMBL" id="HHL43659.1"/>
    </source>
</evidence>
<evidence type="ECO:0000259" key="10">
    <source>
        <dbReference type="PROSITE" id="PS50893"/>
    </source>
</evidence>
<keyword evidence="8 9" id="KW-0472">Membrane</keyword>
<evidence type="ECO:0000256" key="6">
    <source>
        <dbReference type="ARBA" id="ARBA00022840"/>
    </source>
</evidence>
<dbReference type="FunFam" id="3.40.50.300:FF:000221">
    <property type="entry name" value="Multidrug ABC transporter ATP-binding protein"/>
    <property type="match status" value="1"/>
</dbReference>
<dbReference type="SMART" id="SM00382">
    <property type="entry name" value="AAA"/>
    <property type="match status" value="1"/>
</dbReference>
<feature type="transmembrane region" description="Helical" evidence="9">
    <location>
        <begin position="271"/>
        <end position="288"/>
    </location>
</feature>
<evidence type="ECO:0000256" key="4">
    <source>
        <dbReference type="ARBA" id="ARBA00022692"/>
    </source>
</evidence>
<evidence type="ECO:0000256" key="7">
    <source>
        <dbReference type="ARBA" id="ARBA00022989"/>
    </source>
</evidence>
<dbReference type="PANTHER" id="PTHR43394">
    <property type="entry name" value="ATP-DEPENDENT PERMEASE MDL1, MITOCHONDRIAL"/>
    <property type="match status" value="1"/>
</dbReference>
<evidence type="ECO:0000256" key="5">
    <source>
        <dbReference type="ARBA" id="ARBA00022741"/>
    </source>
</evidence>
<accession>A0A7C5QSR0</accession>
<dbReference type="GO" id="GO:0005886">
    <property type="term" value="C:plasma membrane"/>
    <property type="evidence" value="ECO:0007669"/>
    <property type="project" value="UniProtKB-SubCell"/>
</dbReference>
<dbReference type="Pfam" id="PF00664">
    <property type="entry name" value="ABC_membrane"/>
    <property type="match status" value="1"/>
</dbReference>
<evidence type="ECO:0000256" key="9">
    <source>
        <dbReference type="SAM" id="Phobius"/>
    </source>
</evidence>
<dbReference type="PANTHER" id="PTHR43394:SF1">
    <property type="entry name" value="ATP-BINDING CASSETTE SUB-FAMILY B MEMBER 10, MITOCHONDRIAL"/>
    <property type="match status" value="1"/>
</dbReference>
<keyword evidence="5" id="KW-0547">Nucleotide-binding</keyword>
<keyword evidence="4 9" id="KW-0812">Transmembrane</keyword>